<proteinExistence type="inferred from homology"/>
<dbReference type="InterPro" id="IPR050582">
    <property type="entry name" value="HAD-like_SerB"/>
</dbReference>
<evidence type="ECO:0000313" key="2">
    <source>
        <dbReference type="EMBL" id="TRW44440.1"/>
    </source>
</evidence>
<dbReference type="NCBIfam" id="TIGR01490">
    <property type="entry name" value="HAD-SF-IB-hyp1"/>
    <property type="match status" value="1"/>
</dbReference>
<dbReference type="AlphaFoldDB" id="A0A552WNV7"/>
<dbReference type="SUPFAM" id="SSF56784">
    <property type="entry name" value="HAD-like"/>
    <property type="match status" value="1"/>
</dbReference>
<keyword evidence="2" id="KW-0378">Hydrolase</keyword>
<evidence type="ECO:0000313" key="3">
    <source>
        <dbReference type="EMBL" id="TRW44759.1"/>
    </source>
</evidence>
<dbReference type="Pfam" id="PF12710">
    <property type="entry name" value="HAD"/>
    <property type="match status" value="1"/>
</dbReference>
<keyword evidence="4" id="KW-1185">Reference proteome</keyword>
<dbReference type="GO" id="GO:0016787">
    <property type="term" value="F:hydrolase activity"/>
    <property type="evidence" value="ECO:0007669"/>
    <property type="project" value="UniProtKB-KW"/>
</dbReference>
<dbReference type="EMBL" id="VJXR01000036">
    <property type="protein sequence ID" value="TRW44759.1"/>
    <property type="molecule type" value="Genomic_DNA"/>
</dbReference>
<dbReference type="InterPro" id="IPR006385">
    <property type="entry name" value="HAD_hydro_SerB1"/>
</dbReference>
<dbReference type="NCBIfam" id="TIGR01488">
    <property type="entry name" value="HAD-SF-IB"/>
    <property type="match status" value="1"/>
</dbReference>
<reference evidence="2 4" key="1">
    <citation type="submission" date="2019-07" db="EMBL/GenBank/DDBJ databases">
        <title>Georgenia wutianyii sp. nov. and Georgenia *** sp. nov. isolated from plateau pika (Ochotona curzoniae) in the Qinghai-Tibet plateau of China.</title>
        <authorList>
            <person name="Tian Z."/>
        </authorList>
    </citation>
    <scope>NUCLEOTIDE SEQUENCE [LARGE SCALE GENOMIC DNA]</scope>
    <source>
        <strain evidence="2 4">Z446</strain>
    </source>
</reference>
<evidence type="ECO:0000256" key="1">
    <source>
        <dbReference type="ARBA" id="ARBA00009184"/>
    </source>
</evidence>
<dbReference type="EMBL" id="VJXR01000044">
    <property type="protein sequence ID" value="TRW44440.1"/>
    <property type="molecule type" value="Genomic_DNA"/>
</dbReference>
<organism evidence="2 4">
    <name type="scientific">Georgenia yuyongxinii</name>
    <dbReference type="NCBI Taxonomy" id="2589797"/>
    <lineage>
        <taxon>Bacteria</taxon>
        <taxon>Bacillati</taxon>
        <taxon>Actinomycetota</taxon>
        <taxon>Actinomycetes</taxon>
        <taxon>Micrococcales</taxon>
        <taxon>Bogoriellaceae</taxon>
        <taxon>Georgenia</taxon>
    </lineage>
</organism>
<protein>
    <submittedName>
        <fullName evidence="2">HAD-IB family hydrolase</fullName>
    </submittedName>
</protein>
<dbReference type="InterPro" id="IPR036412">
    <property type="entry name" value="HAD-like_sf"/>
</dbReference>
<dbReference type="RefSeq" id="WP_143418810.1">
    <property type="nucleotide sequence ID" value="NZ_VJXR01000036.1"/>
</dbReference>
<dbReference type="PANTHER" id="PTHR43344:SF15">
    <property type="entry name" value="PHOSPHOSERINE PHOSPHATASE SERB1"/>
    <property type="match status" value="1"/>
</dbReference>
<dbReference type="Gene3D" id="1.20.1440.100">
    <property type="entry name" value="SG protein - dephosphorylation function"/>
    <property type="match status" value="1"/>
</dbReference>
<dbReference type="InterPro" id="IPR023214">
    <property type="entry name" value="HAD_sf"/>
</dbReference>
<gene>
    <name evidence="3" type="ORF">FJ693_12295</name>
    <name evidence="2" type="ORF">FJ693_13625</name>
</gene>
<sequence length="271" mass="29357">MPATQDSTAAARVAAFFDVDNTIVRGASAYHLARELYRRGFFGPRDILFAARHALAFAVNGESLARIAAIRERALGMVRGRSVADVLSIGEEVYDEVLGSRVFPGTLALLESHVAAGHEVWLVTATPTEISDLLARRLGATGSLGTRVEATEDGYYTGRLLGDMVHGEAKRAGVEALARERGIDLQNSYAYGDSINDVPLLAAVGRPCAVNPEPRLRAHAHARGWPVRDFRRRRHGVDLRAGARSARWAGTAWAAAVVVRALVRWVRSRAA</sequence>
<accession>A0A552WNV7</accession>
<comment type="similarity">
    <text evidence="1">Belongs to the HAD-like hydrolase superfamily. SerB family.</text>
</comment>
<name>A0A552WNV7_9MICO</name>
<dbReference type="CDD" id="cd02612">
    <property type="entry name" value="HAD_PGPPase"/>
    <property type="match status" value="1"/>
</dbReference>
<dbReference type="Gene3D" id="3.40.50.1000">
    <property type="entry name" value="HAD superfamily/HAD-like"/>
    <property type="match status" value="1"/>
</dbReference>
<comment type="caution">
    <text evidence="2">The sequence shown here is derived from an EMBL/GenBank/DDBJ whole genome shotgun (WGS) entry which is preliminary data.</text>
</comment>
<dbReference type="Proteomes" id="UP000318693">
    <property type="component" value="Unassembled WGS sequence"/>
</dbReference>
<dbReference type="PANTHER" id="PTHR43344">
    <property type="entry name" value="PHOSPHOSERINE PHOSPHATASE"/>
    <property type="match status" value="1"/>
</dbReference>
<evidence type="ECO:0000313" key="4">
    <source>
        <dbReference type="Proteomes" id="UP000318693"/>
    </source>
</evidence>